<gene>
    <name evidence="2" type="ORF">PCASD_24700</name>
</gene>
<feature type="compositionally biased region" description="Low complexity" evidence="1">
    <location>
        <begin position="260"/>
        <end position="278"/>
    </location>
</feature>
<dbReference type="Proteomes" id="UP000235392">
    <property type="component" value="Unassembled WGS sequence"/>
</dbReference>
<accession>A0A2N5TIK2</accession>
<feature type="compositionally biased region" description="Low complexity" evidence="1">
    <location>
        <begin position="91"/>
        <end position="102"/>
    </location>
</feature>
<reference evidence="2 3" key="1">
    <citation type="submission" date="2017-11" db="EMBL/GenBank/DDBJ databases">
        <title>De novo assembly and phasing of dikaryotic genomes from two isolates of Puccinia coronata f. sp. avenae, the causal agent of oat crown rust.</title>
        <authorList>
            <person name="Miller M.E."/>
            <person name="Zhang Y."/>
            <person name="Omidvar V."/>
            <person name="Sperschneider J."/>
            <person name="Schwessinger B."/>
            <person name="Raley C."/>
            <person name="Palmer J.M."/>
            <person name="Garnica D."/>
            <person name="Upadhyaya N."/>
            <person name="Rathjen J."/>
            <person name="Taylor J.M."/>
            <person name="Park R.F."/>
            <person name="Dodds P.N."/>
            <person name="Hirsch C.D."/>
            <person name="Kianian S.F."/>
            <person name="Figueroa M."/>
        </authorList>
    </citation>
    <scope>NUCLEOTIDE SEQUENCE [LARGE SCALE GENOMIC DNA]</scope>
    <source>
        <strain evidence="2">12SD80</strain>
    </source>
</reference>
<evidence type="ECO:0000313" key="3">
    <source>
        <dbReference type="Proteomes" id="UP000235392"/>
    </source>
</evidence>
<sequence length="430" mass="45055">MLEKRKAVGQNLAVLGTGAIQKLKTLPAKWDFLLPQNFLHCSQVPPSTIINNTHKPGNHLIRNRPNYSSAAAAQPHRPLPGPPAPQPPLTAWPSSLLLSHRPLPGPPAPQPQATARPTRSSAATDCPALLPAPQPLPLPNRPAATPSLTSCYLAPSLATTHRPTSTNRSYHQSLGTTTALPPTSATAAHPRCHCPPPPLPLPPHLAAIAGCPAPLRPTTACLLHFQLTDRRQPLASCQPLRASAPLLSHRPLPGPPAPQPQATARPTRSSAATDCPALLPAPQPLPLPNRPAATPSLTSCYLAPSLATTHRPTSTDRSYHPVPRHHYRLASDLSHCCPPPLPLPAPPAAATPSPCCHCWLPSSPAPNHCLPAPLPADRPPPAPCFLPASACFHCRAHSSNLLSAHPSTPASCPAASCPAIPARCLPAPPL</sequence>
<feature type="compositionally biased region" description="Low complexity" evidence="1">
    <location>
        <begin position="111"/>
        <end position="129"/>
    </location>
</feature>
<feature type="compositionally biased region" description="Pro residues" evidence="1">
    <location>
        <begin position="279"/>
        <end position="288"/>
    </location>
</feature>
<proteinExistence type="predicted"/>
<evidence type="ECO:0000256" key="1">
    <source>
        <dbReference type="SAM" id="MobiDB-lite"/>
    </source>
</evidence>
<organism evidence="2 3">
    <name type="scientific">Puccinia coronata f. sp. avenae</name>
    <dbReference type="NCBI Taxonomy" id="200324"/>
    <lineage>
        <taxon>Eukaryota</taxon>
        <taxon>Fungi</taxon>
        <taxon>Dikarya</taxon>
        <taxon>Basidiomycota</taxon>
        <taxon>Pucciniomycotina</taxon>
        <taxon>Pucciniomycetes</taxon>
        <taxon>Pucciniales</taxon>
        <taxon>Pucciniaceae</taxon>
        <taxon>Puccinia</taxon>
    </lineage>
</organism>
<name>A0A2N5TIK2_9BASI</name>
<evidence type="ECO:0000313" key="2">
    <source>
        <dbReference type="EMBL" id="PLW25319.1"/>
    </source>
</evidence>
<feature type="compositionally biased region" description="Polar residues" evidence="1">
    <location>
        <begin position="160"/>
        <end position="172"/>
    </location>
</feature>
<feature type="compositionally biased region" description="Pro residues" evidence="1">
    <location>
        <begin position="130"/>
        <end position="140"/>
    </location>
</feature>
<feature type="region of interest" description="Disordered" evidence="1">
    <location>
        <begin position="68"/>
        <end position="143"/>
    </location>
</feature>
<feature type="compositionally biased region" description="Low complexity" evidence="1">
    <location>
        <begin position="173"/>
        <end position="189"/>
    </location>
</feature>
<dbReference type="AlphaFoldDB" id="A0A2N5TIK2"/>
<protein>
    <submittedName>
        <fullName evidence="2">Uncharacterized protein</fullName>
    </submittedName>
</protein>
<comment type="caution">
    <text evidence="2">The sequence shown here is derived from an EMBL/GenBank/DDBJ whole genome shotgun (WGS) entry which is preliminary data.</text>
</comment>
<feature type="region of interest" description="Disordered" evidence="1">
    <location>
        <begin position="245"/>
        <end position="288"/>
    </location>
</feature>
<dbReference type="EMBL" id="PGCI01000549">
    <property type="protein sequence ID" value="PLW25319.1"/>
    <property type="molecule type" value="Genomic_DNA"/>
</dbReference>
<feature type="compositionally biased region" description="Pro residues" evidence="1">
    <location>
        <begin position="77"/>
        <end position="90"/>
    </location>
</feature>
<feature type="region of interest" description="Disordered" evidence="1">
    <location>
        <begin position="160"/>
        <end position="190"/>
    </location>
</feature>